<organism evidence="2 3">
    <name type="scientific">Austropuccinia psidii MF-1</name>
    <dbReference type="NCBI Taxonomy" id="1389203"/>
    <lineage>
        <taxon>Eukaryota</taxon>
        <taxon>Fungi</taxon>
        <taxon>Dikarya</taxon>
        <taxon>Basidiomycota</taxon>
        <taxon>Pucciniomycotina</taxon>
        <taxon>Pucciniomycetes</taxon>
        <taxon>Pucciniales</taxon>
        <taxon>Sphaerophragmiaceae</taxon>
        <taxon>Austropuccinia</taxon>
    </lineage>
</organism>
<dbReference type="AlphaFoldDB" id="A0A9Q3IW82"/>
<protein>
    <submittedName>
        <fullName evidence="2">Uncharacterized protein</fullName>
    </submittedName>
</protein>
<feature type="region of interest" description="Disordered" evidence="1">
    <location>
        <begin position="1"/>
        <end position="25"/>
    </location>
</feature>
<gene>
    <name evidence="2" type="ORF">O181_090787</name>
</gene>
<proteinExistence type="predicted"/>
<evidence type="ECO:0000313" key="2">
    <source>
        <dbReference type="EMBL" id="MBW0551072.1"/>
    </source>
</evidence>
<feature type="compositionally biased region" description="Basic residues" evidence="1">
    <location>
        <begin position="184"/>
        <end position="201"/>
    </location>
</feature>
<dbReference type="EMBL" id="AVOT02056808">
    <property type="protein sequence ID" value="MBW0551072.1"/>
    <property type="molecule type" value="Genomic_DNA"/>
</dbReference>
<comment type="caution">
    <text evidence="2">The sequence shown here is derived from an EMBL/GenBank/DDBJ whole genome shotgun (WGS) entry which is preliminary data.</text>
</comment>
<evidence type="ECO:0000256" key="1">
    <source>
        <dbReference type="SAM" id="MobiDB-lite"/>
    </source>
</evidence>
<keyword evidence="3" id="KW-1185">Reference proteome</keyword>
<evidence type="ECO:0000313" key="3">
    <source>
        <dbReference type="Proteomes" id="UP000765509"/>
    </source>
</evidence>
<accession>A0A9Q3IW82</accession>
<sequence>MQNSQPFRPRYALKPIDSSHQPYVPHKMAPRKPLNCHYCLEEGNSTIRCNNLPEDLEKIIVSKFGGTYLFPNFERVPTEGPISAKELVKQFAKEQEELTKNMIEKSNQLPKQQKPIVIENPKDEKAATIAQIEEWGNWKPPQISPSNENLQINVRLRKRRQRAARQENPIQTQKEITMKDRNPSKRRYQVPSMRKMRQKRK</sequence>
<feature type="region of interest" description="Disordered" evidence="1">
    <location>
        <begin position="158"/>
        <end position="201"/>
    </location>
</feature>
<reference evidence="2" key="1">
    <citation type="submission" date="2021-03" db="EMBL/GenBank/DDBJ databases">
        <title>Draft genome sequence of rust myrtle Austropuccinia psidii MF-1, a brazilian biotype.</title>
        <authorList>
            <person name="Quecine M.C."/>
            <person name="Pachon D.M.R."/>
            <person name="Bonatelli M.L."/>
            <person name="Correr F.H."/>
            <person name="Franceschini L.M."/>
            <person name="Leite T.F."/>
            <person name="Margarido G.R.A."/>
            <person name="Almeida C.A."/>
            <person name="Ferrarezi J.A."/>
            <person name="Labate C.A."/>
        </authorList>
    </citation>
    <scope>NUCLEOTIDE SEQUENCE</scope>
    <source>
        <strain evidence="2">MF-1</strain>
    </source>
</reference>
<dbReference type="Proteomes" id="UP000765509">
    <property type="component" value="Unassembled WGS sequence"/>
</dbReference>
<name>A0A9Q3IW82_9BASI</name>